<sequence length="210" mass="23357">MDYSPDQSHSSPVKTPGTGVRDRVAQVYYKHGLFCSSHPYAVILGTLLFLAVCCYPLINIPLMGSSLQQFSTSVKDLQEDAETQMPSGSPRWFQGKPVGIVQQIIVKSAVSPWTQDLNLMDAFRGPLAEAFQIVETVSNFHVSSENNSVRSLSDLCLQVYLLVLPFMQEKQCEIFKFQQDGNIMKTIHLQKAETVDLTSPKGQSVVEVNL</sequence>
<keyword evidence="7" id="KW-1185">Reference proteome</keyword>
<keyword evidence="4 5" id="KW-0472">Membrane</keyword>
<feature type="non-terminal residue" evidence="8">
    <location>
        <position position="210"/>
    </location>
</feature>
<dbReference type="Pfam" id="PF24006">
    <property type="entry name" value="SCAP_N"/>
    <property type="match status" value="1"/>
</dbReference>
<dbReference type="InterPro" id="IPR057041">
    <property type="entry name" value="SCAP_N"/>
</dbReference>
<dbReference type="Proteomes" id="UP000694941">
    <property type="component" value="Unplaced"/>
</dbReference>
<evidence type="ECO:0000256" key="2">
    <source>
        <dbReference type="ARBA" id="ARBA00004308"/>
    </source>
</evidence>
<evidence type="ECO:0000313" key="8">
    <source>
        <dbReference type="RefSeq" id="XP_022235120.1"/>
    </source>
</evidence>
<keyword evidence="3" id="KW-0256">Endoplasmic reticulum</keyword>
<feature type="domain" description="SCAP N-terminal" evidence="6">
    <location>
        <begin position="89"/>
        <end position="195"/>
    </location>
</feature>
<proteinExistence type="predicted"/>
<reference evidence="8" key="1">
    <citation type="submission" date="2025-08" db="UniProtKB">
        <authorList>
            <consortium name="RefSeq"/>
        </authorList>
    </citation>
    <scope>IDENTIFICATION</scope>
    <source>
        <tissue evidence="8">Muscle</tissue>
    </source>
</reference>
<accession>A0ABM1RUR5</accession>
<organism evidence="7 8">
    <name type="scientific">Limulus polyphemus</name>
    <name type="common">Atlantic horseshoe crab</name>
    <dbReference type="NCBI Taxonomy" id="6850"/>
    <lineage>
        <taxon>Eukaryota</taxon>
        <taxon>Metazoa</taxon>
        <taxon>Ecdysozoa</taxon>
        <taxon>Arthropoda</taxon>
        <taxon>Chelicerata</taxon>
        <taxon>Merostomata</taxon>
        <taxon>Xiphosura</taxon>
        <taxon>Limulidae</taxon>
        <taxon>Limulus</taxon>
    </lineage>
</organism>
<keyword evidence="5" id="KW-1133">Transmembrane helix</keyword>
<dbReference type="InterPro" id="IPR030225">
    <property type="entry name" value="SCAP"/>
</dbReference>
<keyword evidence="5" id="KW-0812">Transmembrane</keyword>
<evidence type="ECO:0000313" key="7">
    <source>
        <dbReference type="Proteomes" id="UP000694941"/>
    </source>
</evidence>
<evidence type="ECO:0000259" key="6">
    <source>
        <dbReference type="Pfam" id="PF24006"/>
    </source>
</evidence>
<protein>
    <submittedName>
        <fullName evidence="8">Sterol regulatory element-binding protein cleavage-activating protein-like</fullName>
    </submittedName>
</protein>
<dbReference type="GeneID" id="106475253"/>
<feature type="transmembrane region" description="Helical" evidence="5">
    <location>
        <begin position="40"/>
        <end position="58"/>
    </location>
</feature>
<gene>
    <name evidence="8" type="primary">LOC106475253</name>
</gene>
<evidence type="ECO:0000256" key="1">
    <source>
        <dbReference type="ARBA" id="ARBA00004240"/>
    </source>
</evidence>
<evidence type="ECO:0000256" key="4">
    <source>
        <dbReference type="ARBA" id="ARBA00023136"/>
    </source>
</evidence>
<dbReference type="PANTHER" id="PTHR46378:SF1">
    <property type="entry name" value="STEROL REGULATORY ELEMENT-BINDING PROTEIN CLEAVAGE-ACTIVATING PROTEIN"/>
    <property type="match status" value="1"/>
</dbReference>
<comment type="subcellular location">
    <subcellularLocation>
        <location evidence="2">Endomembrane system</location>
    </subcellularLocation>
    <subcellularLocation>
        <location evidence="1">Endoplasmic reticulum</location>
    </subcellularLocation>
</comment>
<evidence type="ECO:0000256" key="3">
    <source>
        <dbReference type="ARBA" id="ARBA00022824"/>
    </source>
</evidence>
<name>A0ABM1RUR5_LIMPO</name>
<dbReference type="RefSeq" id="XP_022235120.1">
    <property type="nucleotide sequence ID" value="XM_022379412.1"/>
</dbReference>
<dbReference type="PANTHER" id="PTHR46378">
    <property type="entry name" value="STEROL REGULATORY ELEMENT-BINDING PROTEIN CLEAVAGE-ACTIVATING PROTEIN"/>
    <property type="match status" value="1"/>
</dbReference>
<evidence type="ECO:0000256" key="5">
    <source>
        <dbReference type="SAM" id="Phobius"/>
    </source>
</evidence>